<evidence type="ECO:0000256" key="5">
    <source>
        <dbReference type="ARBA" id="ARBA00023244"/>
    </source>
</evidence>
<evidence type="ECO:0000256" key="6">
    <source>
        <dbReference type="ARBA" id="ARBA00037589"/>
    </source>
</evidence>
<keyword evidence="4 9" id="KW-0456">Lyase</keyword>
<dbReference type="PANTHER" id="PTHR38042">
    <property type="entry name" value="UROPORPHYRINOGEN-III SYNTHASE, CHLOROPLASTIC"/>
    <property type="match status" value="1"/>
</dbReference>
<dbReference type="EC" id="4.2.1.75" evidence="3 9"/>
<evidence type="ECO:0000256" key="9">
    <source>
        <dbReference type="RuleBase" id="RU366031"/>
    </source>
</evidence>
<dbReference type="EMBL" id="JAIVFP010000001">
    <property type="protein sequence ID" value="MCI4681389.1"/>
    <property type="molecule type" value="Genomic_DNA"/>
</dbReference>
<organism evidence="11 12">
    <name type="scientific">Candidatus Rhodoblastus alkanivorans</name>
    <dbReference type="NCBI Taxonomy" id="2954117"/>
    <lineage>
        <taxon>Bacteria</taxon>
        <taxon>Pseudomonadati</taxon>
        <taxon>Pseudomonadota</taxon>
        <taxon>Alphaproteobacteria</taxon>
        <taxon>Hyphomicrobiales</taxon>
        <taxon>Rhodoblastaceae</taxon>
        <taxon>Rhodoblastus</taxon>
    </lineage>
</organism>
<protein>
    <recommendedName>
        <fullName evidence="7 9">Uroporphyrinogen-III synthase</fullName>
        <ecNumber evidence="3 9">4.2.1.75</ecNumber>
    </recommendedName>
</protein>
<evidence type="ECO:0000256" key="4">
    <source>
        <dbReference type="ARBA" id="ARBA00023239"/>
    </source>
</evidence>
<proteinExistence type="inferred from homology"/>
<keyword evidence="12" id="KW-1185">Reference proteome</keyword>
<dbReference type="PANTHER" id="PTHR38042:SF1">
    <property type="entry name" value="UROPORPHYRINOGEN-III SYNTHASE, CHLOROPLASTIC"/>
    <property type="match status" value="1"/>
</dbReference>
<evidence type="ECO:0000256" key="3">
    <source>
        <dbReference type="ARBA" id="ARBA00013109"/>
    </source>
</evidence>
<dbReference type="CDD" id="cd06578">
    <property type="entry name" value="HemD"/>
    <property type="match status" value="1"/>
</dbReference>
<dbReference type="Proteomes" id="UP001139104">
    <property type="component" value="Unassembled WGS sequence"/>
</dbReference>
<dbReference type="Gene3D" id="3.40.50.10090">
    <property type="match status" value="2"/>
</dbReference>
<feature type="domain" description="Tetrapyrrole biosynthesis uroporphyrinogen III synthase" evidence="10">
    <location>
        <begin position="10"/>
        <end position="217"/>
    </location>
</feature>
<dbReference type="InterPro" id="IPR003754">
    <property type="entry name" value="4pyrrol_synth_uPrphyn_synth"/>
</dbReference>
<evidence type="ECO:0000256" key="2">
    <source>
        <dbReference type="ARBA" id="ARBA00008133"/>
    </source>
</evidence>
<comment type="similarity">
    <text evidence="2 9">Belongs to the uroporphyrinogen-III synthase family.</text>
</comment>
<evidence type="ECO:0000256" key="7">
    <source>
        <dbReference type="ARBA" id="ARBA00040167"/>
    </source>
</evidence>
<accession>A0ABS9Z153</accession>
<dbReference type="RefSeq" id="WP_243065459.1">
    <property type="nucleotide sequence ID" value="NZ_JAIVFK010000011.1"/>
</dbReference>
<keyword evidence="5 9" id="KW-0627">Porphyrin biosynthesis</keyword>
<comment type="pathway">
    <text evidence="1 9">Porphyrin-containing compound metabolism; protoporphyrin-IX biosynthesis; coproporphyrinogen-III from 5-aminolevulinate: step 3/4.</text>
</comment>
<name>A0ABS9Z153_9HYPH</name>
<comment type="caution">
    <text evidence="11">The sequence shown here is derived from an EMBL/GenBank/DDBJ whole genome shotgun (WGS) entry which is preliminary data.</text>
</comment>
<sequence length="229" mass="24165">MTRPSDQAARTAKRLAALGHRVVLAPALEIVPTGTAPPEGEFDLILATSAQAFAGGAPKPSLRALPVACVGERTARAAEASGFRVALVAPRAEALAERLVAEMKPASALYFAGRERKPVLEDRLRAAGWAVAVVEIYDARPVAGWPDEVLAALRDGRIDAVLHYSPRSAGAALSLIGGAASRLSHFCLSQDVADICARWAPTERIFTASQPDEEALLKLLCSVEPLRGD</sequence>
<comment type="function">
    <text evidence="6 9">Catalyzes cyclization of the linear tetrapyrrole, hydroxymethylbilane, to the macrocyclic uroporphyrinogen III.</text>
</comment>
<evidence type="ECO:0000256" key="1">
    <source>
        <dbReference type="ARBA" id="ARBA00004772"/>
    </source>
</evidence>
<dbReference type="SUPFAM" id="SSF69618">
    <property type="entry name" value="HemD-like"/>
    <property type="match status" value="1"/>
</dbReference>
<evidence type="ECO:0000313" key="11">
    <source>
        <dbReference type="EMBL" id="MCI4681389.1"/>
    </source>
</evidence>
<dbReference type="InterPro" id="IPR039793">
    <property type="entry name" value="UROS/Hem4"/>
</dbReference>
<gene>
    <name evidence="11" type="ORF">K2U94_01155</name>
</gene>
<dbReference type="Pfam" id="PF02602">
    <property type="entry name" value="HEM4"/>
    <property type="match status" value="1"/>
</dbReference>
<comment type="catalytic activity">
    <reaction evidence="8 9">
        <text>hydroxymethylbilane = uroporphyrinogen III + H2O</text>
        <dbReference type="Rhea" id="RHEA:18965"/>
        <dbReference type="ChEBI" id="CHEBI:15377"/>
        <dbReference type="ChEBI" id="CHEBI:57308"/>
        <dbReference type="ChEBI" id="CHEBI:57845"/>
        <dbReference type="EC" id="4.2.1.75"/>
    </reaction>
</comment>
<dbReference type="InterPro" id="IPR036108">
    <property type="entry name" value="4pyrrol_syn_uPrphyn_synt_sf"/>
</dbReference>
<reference evidence="11" key="1">
    <citation type="journal article" date="2022" name="ISME J.">
        <title>Identification of active gaseous-alkane degraders at natural gas seeps.</title>
        <authorList>
            <person name="Farhan Ul Haque M."/>
            <person name="Hernandez M."/>
            <person name="Crombie A.T."/>
            <person name="Murrell J.C."/>
        </authorList>
    </citation>
    <scope>NUCLEOTIDE SEQUENCE</scope>
    <source>
        <strain evidence="11">PC2</strain>
    </source>
</reference>
<evidence type="ECO:0000313" key="12">
    <source>
        <dbReference type="Proteomes" id="UP001139104"/>
    </source>
</evidence>
<evidence type="ECO:0000256" key="8">
    <source>
        <dbReference type="ARBA" id="ARBA00048617"/>
    </source>
</evidence>
<evidence type="ECO:0000259" key="10">
    <source>
        <dbReference type="Pfam" id="PF02602"/>
    </source>
</evidence>